<dbReference type="InterPro" id="IPR037524">
    <property type="entry name" value="PA14/GLEYA"/>
</dbReference>
<dbReference type="RefSeq" id="WP_380046174.1">
    <property type="nucleotide sequence ID" value="NZ_JBHSOH010000004.1"/>
</dbReference>
<accession>A0ABW1DIF8</accession>
<feature type="region of interest" description="Disordered" evidence="3">
    <location>
        <begin position="40"/>
        <end position="60"/>
    </location>
</feature>
<gene>
    <name evidence="5" type="ORF">ACFPQ6_02765</name>
</gene>
<comment type="caution">
    <text evidence="5">The sequence shown here is derived from an EMBL/GenBank/DDBJ whole genome shotgun (WGS) entry which is preliminary data.</text>
</comment>
<dbReference type="PROSITE" id="PS51820">
    <property type="entry name" value="PA14"/>
    <property type="match status" value="1"/>
</dbReference>
<dbReference type="GO" id="GO:0016787">
    <property type="term" value="F:hydrolase activity"/>
    <property type="evidence" value="ECO:0007669"/>
    <property type="project" value="UniProtKB-KW"/>
</dbReference>
<evidence type="ECO:0000256" key="2">
    <source>
        <dbReference type="ARBA" id="ARBA00022801"/>
    </source>
</evidence>
<name>A0ABW1DIF8_9DEIO</name>
<dbReference type="Pfam" id="PF01915">
    <property type="entry name" value="Glyco_hydro_3_C"/>
    <property type="match status" value="1"/>
</dbReference>
<dbReference type="SUPFAM" id="SSF51445">
    <property type="entry name" value="(Trans)glycosidases"/>
    <property type="match status" value="1"/>
</dbReference>
<evidence type="ECO:0000256" key="1">
    <source>
        <dbReference type="ARBA" id="ARBA00005336"/>
    </source>
</evidence>
<dbReference type="Gene3D" id="2.60.120.260">
    <property type="entry name" value="Galactose-binding domain-like"/>
    <property type="match status" value="1"/>
</dbReference>
<dbReference type="Pfam" id="PF00933">
    <property type="entry name" value="Glyco_hydro_3"/>
    <property type="match status" value="1"/>
</dbReference>
<protein>
    <submittedName>
        <fullName evidence="5">Glycoside hydrolase family 3 protein</fullName>
    </submittedName>
</protein>
<dbReference type="InterPro" id="IPR013783">
    <property type="entry name" value="Ig-like_fold"/>
</dbReference>
<evidence type="ECO:0000256" key="3">
    <source>
        <dbReference type="SAM" id="MobiDB-lite"/>
    </source>
</evidence>
<keyword evidence="2 5" id="KW-0378">Hydrolase</keyword>
<dbReference type="InterPro" id="IPR002772">
    <property type="entry name" value="Glyco_hydro_3_C"/>
</dbReference>
<dbReference type="PRINTS" id="PR00133">
    <property type="entry name" value="GLHYDRLASE3"/>
</dbReference>
<dbReference type="InterPro" id="IPR036962">
    <property type="entry name" value="Glyco_hydro_3_N_sf"/>
</dbReference>
<dbReference type="InterPro" id="IPR026891">
    <property type="entry name" value="Fn3-like"/>
</dbReference>
<sequence>MTDPHLSWPDSPDVDARVEALLTGLTLDDKIRLVSGQCVRENPEPTSGGPGGLSPFHLADGPAGLRRAADAPGEGKATALPAPIALAATWSPELAARYGDVLGAEAAAAGHNVLLGPAVDIARAPLGGRTFESFGEEPLLHSRLVVPEVQAIQRRGVQASLKHYVLNNQEHARNSIDVLADERALHEVYLPPFEAAVRLGRVASVMASYNRADGTFLCENGRLLTEVLRGRLGFRGWVISDFGANHSTAPSANAGLDWELAFAPRWRGALLGAVAAGAVGEARLDEMVRRILRPTVGLQACAPQGNPGTPPAQAHDEVALEVARQAAVLLKNEQATLPLRAEALRRVALIGVDADNAFTSGGGSAFVRPRRPVGVLQGLRGRLGPRAEVTYLPGTDPIGPGALLPGPAALPSSVVTPEDGAPGERGFRARYWANPDFAGEPVLTRVDPVVELNRGFFDFPDFQGSTPKVAAPPASLGMRPSVRWTGVQTAPASGEYTFALTCVGTGRVFLDGELLLDVAAARPAPTTSGPEWDGTGAQVFEARRHLTAGQRVALRVEYAADAPEQSFLYGAQVRLGWVPPAGTVTPAVQEAAALAARADVAVVVARTFESEAMDRPHLRLPNDQDTLIRAVAAANPRTVVVLMSGGPVDVTAWEADVKAVLEAWYPGQAQGRAVAELLLGDVNPSGRLPLTFPRNDAGTPLATARQYPGVDGAVHYAEGVDVGYRGYELLGLEPRFPFGFGLSYTAFSYADLSVTPGESGGTTPVTVAFDLTNAGARAGTEVAQVYLRRPDETKKLAGWARLTLAPGERRRVEVTLDPRSLERPLSRWNPGRGDWEVSTGAWEVLVGRSAGDLPLRGELRVRVDRAGAVPAPVPGSV</sequence>
<dbReference type="SMART" id="SM00758">
    <property type="entry name" value="PA14"/>
    <property type="match status" value="1"/>
</dbReference>
<proteinExistence type="inferred from homology"/>
<dbReference type="SMART" id="SM01217">
    <property type="entry name" value="Fn3_like"/>
    <property type="match status" value="1"/>
</dbReference>
<keyword evidence="6" id="KW-1185">Reference proteome</keyword>
<dbReference type="Pfam" id="PF07691">
    <property type="entry name" value="PA14"/>
    <property type="match status" value="1"/>
</dbReference>
<dbReference type="Proteomes" id="UP001595979">
    <property type="component" value="Unassembled WGS sequence"/>
</dbReference>
<dbReference type="SUPFAM" id="SSF52279">
    <property type="entry name" value="Beta-D-glucan exohydrolase, C-terminal domain"/>
    <property type="match status" value="1"/>
</dbReference>
<dbReference type="Gene3D" id="2.60.40.10">
    <property type="entry name" value="Immunoglobulins"/>
    <property type="match status" value="1"/>
</dbReference>
<dbReference type="PANTHER" id="PTHR42715">
    <property type="entry name" value="BETA-GLUCOSIDASE"/>
    <property type="match status" value="1"/>
</dbReference>
<feature type="domain" description="PA14" evidence="4">
    <location>
        <begin position="422"/>
        <end position="592"/>
    </location>
</feature>
<dbReference type="EMBL" id="JBHSOH010000004">
    <property type="protein sequence ID" value="MFC5847221.1"/>
    <property type="molecule type" value="Genomic_DNA"/>
</dbReference>
<dbReference type="Gene3D" id="3.20.20.300">
    <property type="entry name" value="Glycoside hydrolase, family 3, N-terminal domain"/>
    <property type="match status" value="1"/>
</dbReference>
<comment type="similarity">
    <text evidence="1">Belongs to the glycosyl hydrolase 3 family.</text>
</comment>
<dbReference type="Pfam" id="PF14310">
    <property type="entry name" value="Fn3-like"/>
    <property type="match status" value="1"/>
</dbReference>
<dbReference type="PANTHER" id="PTHR42715:SF10">
    <property type="entry name" value="BETA-GLUCOSIDASE"/>
    <property type="match status" value="1"/>
</dbReference>
<dbReference type="InterPro" id="IPR036881">
    <property type="entry name" value="Glyco_hydro_3_C_sf"/>
</dbReference>
<dbReference type="Gene3D" id="3.40.50.1700">
    <property type="entry name" value="Glycoside hydrolase family 3 C-terminal domain"/>
    <property type="match status" value="1"/>
</dbReference>
<dbReference type="InterPro" id="IPR017853">
    <property type="entry name" value="GH"/>
</dbReference>
<dbReference type="InterPro" id="IPR050288">
    <property type="entry name" value="Cellulose_deg_GH3"/>
</dbReference>
<dbReference type="InterPro" id="IPR011658">
    <property type="entry name" value="PA14_dom"/>
</dbReference>
<organism evidence="5 6">
    <name type="scientific">Deinococcus petrolearius</name>
    <dbReference type="NCBI Taxonomy" id="1751295"/>
    <lineage>
        <taxon>Bacteria</taxon>
        <taxon>Thermotogati</taxon>
        <taxon>Deinococcota</taxon>
        <taxon>Deinococci</taxon>
        <taxon>Deinococcales</taxon>
        <taxon>Deinococcaceae</taxon>
        <taxon>Deinococcus</taxon>
    </lineage>
</organism>
<evidence type="ECO:0000259" key="4">
    <source>
        <dbReference type="PROSITE" id="PS51820"/>
    </source>
</evidence>
<evidence type="ECO:0000313" key="5">
    <source>
        <dbReference type="EMBL" id="MFC5847221.1"/>
    </source>
</evidence>
<dbReference type="InterPro" id="IPR001764">
    <property type="entry name" value="Glyco_hydro_3_N"/>
</dbReference>
<reference evidence="6" key="1">
    <citation type="journal article" date="2019" name="Int. J. Syst. Evol. Microbiol.">
        <title>The Global Catalogue of Microorganisms (GCM) 10K type strain sequencing project: providing services to taxonomists for standard genome sequencing and annotation.</title>
        <authorList>
            <consortium name="The Broad Institute Genomics Platform"/>
            <consortium name="The Broad Institute Genome Sequencing Center for Infectious Disease"/>
            <person name="Wu L."/>
            <person name="Ma J."/>
        </authorList>
    </citation>
    <scope>NUCLEOTIDE SEQUENCE [LARGE SCALE GENOMIC DNA]</scope>
    <source>
        <strain evidence="6">CGMCC 1.15053</strain>
    </source>
</reference>
<evidence type="ECO:0000313" key="6">
    <source>
        <dbReference type="Proteomes" id="UP001595979"/>
    </source>
</evidence>